<organism evidence="3 4">
    <name type="scientific">Polyplosphaeria fusca</name>
    <dbReference type="NCBI Taxonomy" id="682080"/>
    <lineage>
        <taxon>Eukaryota</taxon>
        <taxon>Fungi</taxon>
        <taxon>Dikarya</taxon>
        <taxon>Ascomycota</taxon>
        <taxon>Pezizomycotina</taxon>
        <taxon>Dothideomycetes</taxon>
        <taxon>Pleosporomycetidae</taxon>
        <taxon>Pleosporales</taxon>
        <taxon>Tetraplosphaeriaceae</taxon>
        <taxon>Polyplosphaeria</taxon>
    </lineage>
</organism>
<feature type="compositionally biased region" description="Low complexity" evidence="1">
    <location>
        <begin position="54"/>
        <end position="68"/>
    </location>
</feature>
<keyword evidence="4" id="KW-1185">Reference proteome</keyword>
<name>A0A9P4UYZ1_9PLEO</name>
<feature type="domain" description="NWD NACHT-NTPase N-terminal" evidence="2">
    <location>
        <begin position="106"/>
        <end position="325"/>
    </location>
</feature>
<dbReference type="Pfam" id="PF17100">
    <property type="entry name" value="NACHT_N"/>
    <property type="match status" value="1"/>
</dbReference>
<feature type="region of interest" description="Disordered" evidence="1">
    <location>
        <begin position="81"/>
        <end position="100"/>
    </location>
</feature>
<feature type="non-terminal residue" evidence="3">
    <location>
        <position position="357"/>
    </location>
</feature>
<proteinExistence type="predicted"/>
<sequence>MTPEPNQKKPRGRVRDLLRKFLSPSRTPCKDNEPITTPCANASVYSEGIREDTLTTTLSTPPSSTNPLKGEATQKRNAENAKLLPGPMPGPASAIDADDDGSAASTLWETAYDNLKKSDPKLIGEYEERLSEQLMIAEAVSNKGKGQLLGHGLADDPKVRREQMKKVLEAGFDMASNSKLGLREKTAHAVDVVTTFKSLIDEAVKVSPEASLAWAGVSFFLPMLTNLHTENEAFKEAFSYVTSRAPVYAELEKEIRDNVTCTSSSSVSESLTLAFTELYAAVITFQAKAAGRVFGKKAGKALKDAFKWDKWKGLGDAVKDAESELLTKMRDYQSRLSRKKLEEIVRNGQEYHRQLKS</sequence>
<comment type="caution">
    <text evidence="3">The sequence shown here is derived from an EMBL/GenBank/DDBJ whole genome shotgun (WGS) entry which is preliminary data.</text>
</comment>
<reference evidence="3" key="1">
    <citation type="journal article" date="2020" name="Stud. Mycol.">
        <title>101 Dothideomycetes genomes: a test case for predicting lifestyles and emergence of pathogens.</title>
        <authorList>
            <person name="Haridas S."/>
            <person name="Albert R."/>
            <person name="Binder M."/>
            <person name="Bloem J."/>
            <person name="Labutti K."/>
            <person name="Salamov A."/>
            <person name="Andreopoulos B."/>
            <person name="Baker S."/>
            <person name="Barry K."/>
            <person name="Bills G."/>
            <person name="Bluhm B."/>
            <person name="Cannon C."/>
            <person name="Castanera R."/>
            <person name="Culley D."/>
            <person name="Daum C."/>
            <person name="Ezra D."/>
            <person name="Gonzalez J."/>
            <person name="Henrissat B."/>
            <person name="Kuo A."/>
            <person name="Liang C."/>
            <person name="Lipzen A."/>
            <person name="Lutzoni F."/>
            <person name="Magnuson J."/>
            <person name="Mondo S."/>
            <person name="Nolan M."/>
            <person name="Ohm R."/>
            <person name="Pangilinan J."/>
            <person name="Park H.-J."/>
            <person name="Ramirez L."/>
            <person name="Alfaro M."/>
            <person name="Sun H."/>
            <person name="Tritt A."/>
            <person name="Yoshinaga Y."/>
            <person name="Zwiers L.-H."/>
            <person name="Turgeon B."/>
            <person name="Goodwin S."/>
            <person name="Spatafora J."/>
            <person name="Crous P."/>
            <person name="Grigoriev I."/>
        </authorList>
    </citation>
    <scope>NUCLEOTIDE SEQUENCE</scope>
    <source>
        <strain evidence="3">CBS 125425</strain>
    </source>
</reference>
<feature type="region of interest" description="Disordered" evidence="1">
    <location>
        <begin position="51"/>
        <end position="75"/>
    </location>
</feature>
<protein>
    <recommendedName>
        <fullName evidence="2">NWD NACHT-NTPase N-terminal domain-containing protein</fullName>
    </recommendedName>
</protein>
<dbReference type="AlphaFoldDB" id="A0A9P4UYZ1"/>
<evidence type="ECO:0000256" key="1">
    <source>
        <dbReference type="SAM" id="MobiDB-lite"/>
    </source>
</evidence>
<dbReference type="InterPro" id="IPR031359">
    <property type="entry name" value="NACHT_N"/>
</dbReference>
<evidence type="ECO:0000259" key="2">
    <source>
        <dbReference type="Pfam" id="PF17100"/>
    </source>
</evidence>
<evidence type="ECO:0000313" key="3">
    <source>
        <dbReference type="EMBL" id="KAF2729690.1"/>
    </source>
</evidence>
<gene>
    <name evidence="3" type="ORF">EJ04DRAFT_446734</name>
</gene>
<dbReference type="Proteomes" id="UP000799444">
    <property type="component" value="Unassembled WGS sequence"/>
</dbReference>
<evidence type="ECO:0000313" key="4">
    <source>
        <dbReference type="Proteomes" id="UP000799444"/>
    </source>
</evidence>
<dbReference type="OrthoDB" id="163438at2759"/>
<dbReference type="EMBL" id="ML996238">
    <property type="protein sequence ID" value="KAF2729690.1"/>
    <property type="molecule type" value="Genomic_DNA"/>
</dbReference>
<accession>A0A9P4UYZ1</accession>